<keyword evidence="1" id="KW-0812">Transmembrane</keyword>
<dbReference type="SMR" id="A0A045HCY4"/>
<dbReference type="PATRIC" id="fig|1773.2322.peg.4189"/>
<evidence type="ECO:0000313" key="2">
    <source>
        <dbReference type="EMBL" id="CFE36106.1"/>
    </source>
</evidence>
<dbReference type="EMBL" id="CFOH01000036">
    <property type="protein sequence ID" value="CFE46792.1"/>
    <property type="molecule type" value="Genomic_DNA"/>
</dbReference>
<evidence type="ECO:0000313" key="7">
    <source>
        <dbReference type="EMBL" id="MBP0683256.1"/>
    </source>
</evidence>
<reference evidence="7 15" key="5">
    <citation type="submission" date="2021-03" db="EMBL/GenBank/DDBJ databases">
        <title>Whole Genome Sequencing of Mycobacterium tuberculosis clinical isolates from Arunachal Pradesh, India.</title>
        <authorList>
            <person name="Singh S."/>
            <person name="Mudliar S.R."/>
            <person name="Kulsum U."/>
            <person name="Rufai S.B."/>
            <person name="Singh P.K."/>
            <person name="Umpo M."/>
            <person name="Nyori M."/>
        </authorList>
    </citation>
    <scope>NUCLEOTIDE SEQUENCE [LARGE SCALE GENOMIC DNA]</scope>
    <source>
        <strain evidence="7 15">OMICS/BPL/0142/20/SP</strain>
    </source>
</reference>
<evidence type="ECO:0000313" key="14">
    <source>
        <dbReference type="Proteomes" id="UP000256381"/>
    </source>
</evidence>
<protein>
    <submittedName>
        <fullName evidence="5">Conserved membrane protein of uncharacterized function</fullName>
    </submittedName>
</protein>
<keyword evidence="1" id="KW-0472">Membrane</keyword>
<reference evidence="4" key="2">
    <citation type="submission" date="2015-03" db="EMBL/GenBank/DDBJ databases">
        <authorList>
            <person name="Murphy D."/>
        </authorList>
    </citation>
    <scope>NUCLEOTIDE SEQUENCE [LARGE SCALE GENOMIC DNA]</scope>
    <source>
        <strain evidence="4">K00500041</strain>
    </source>
</reference>
<evidence type="ECO:0000256" key="1">
    <source>
        <dbReference type="SAM" id="Phobius"/>
    </source>
</evidence>
<dbReference type="AlphaFoldDB" id="A0A045HCY4"/>
<evidence type="ECO:0000313" key="5">
    <source>
        <dbReference type="EMBL" id="COU98267.1"/>
    </source>
</evidence>
<dbReference type="STRING" id="115862.BBG46_13510"/>
<organism evidence="5 11">
    <name type="scientific">Mycobacterium tuberculosis</name>
    <dbReference type="NCBI Taxonomy" id="1773"/>
    <lineage>
        <taxon>Bacteria</taxon>
        <taxon>Bacillati</taxon>
        <taxon>Actinomycetota</taxon>
        <taxon>Actinomycetes</taxon>
        <taxon>Mycobacteriales</taxon>
        <taxon>Mycobacteriaceae</taxon>
        <taxon>Mycobacterium</taxon>
        <taxon>Mycobacterium tuberculosis complex</taxon>
    </lineage>
</organism>
<dbReference type="GeneID" id="45426578"/>
<proteinExistence type="predicted"/>
<dbReference type="PIRSF" id="PIRSF021591">
    <property type="entry name" value="UCP021591"/>
    <property type="match status" value="1"/>
</dbReference>
<reference evidence="8" key="4">
    <citation type="submission" date="2018-07" db="EMBL/GenBank/DDBJ databases">
        <authorList>
            <person name="Shah S."/>
            <person name="Brown T."/>
            <person name="Auld S."/>
            <person name="Bratton K."/>
            <person name="Narechania A."/>
            <person name="Mathema B."/>
            <person name="Gandhi N."/>
        </authorList>
    </citation>
    <scope>NUCLEOTIDE SEQUENCE</scope>
    <source>
        <strain evidence="8">32301_S10</strain>
    </source>
</reference>
<evidence type="ECO:0000313" key="3">
    <source>
        <dbReference type="EMBL" id="CFE46792.1"/>
    </source>
</evidence>
<sequence>MPAGVGNASGSVLDMTSVRTVPSAVALVTFAGAALSGVIPAIARADPVGHQVTYTVTTTSDLMANIRYMSADPPSMAAFNADSSKYMITLHTPIAGGQPLVYTATLANPSQWAIVTASGGLRVNPEFHCEIVVDGQVVVSQDGGSGVQCSTRPW</sequence>
<dbReference type="Proteomes" id="UP000671119">
    <property type="component" value="Unassembled WGS sequence"/>
</dbReference>
<dbReference type="OMA" id="HQVRYTL"/>
<evidence type="ECO:0000313" key="8">
    <source>
        <dbReference type="EMBL" id="REQ52047.1"/>
    </source>
</evidence>
<keyword evidence="1" id="KW-1133">Transmembrane helix</keyword>
<evidence type="ECO:0000313" key="10">
    <source>
        <dbReference type="Proteomes" id="UP000044938"/>
    </source>
</evidence>
<feature type="transmembrane region" description="Helical" evidence="1">
    <location>
        <begin position="20"/>
        <end position="43"/>
    </location>
</feature>
<reference evidence="8 14" key="3">
    <citation type="journal article" date="2017" name="N. Engl. J. Med.">
        <title>Transmission of Extensively Drug-Resistant Tuberculosis in South Africa.</title>
        <authorList>
            <person name="Shah N.S."/>
            <person name="Auld S.C."/>
            <person name="Brust J.C."/>
            <person name="Mathema B."/>
            <person name="Ismail N."/>
            <person name="Moodley P."/>
            <person name="Mlisana K."/>
            <person name="Allana S."/>
            <person name="Campbell A."/>
            <person name="Mthiyane T."/>
            <person name="Morris N."/>
            <person name="Mpangase P."/>
            <person name="van der Meulen H."/>
            <person name="Omar S.V."/>
            <person name="Brown T.S."/>
            <person name="Narechania A."/>
            <person name="Shaskina E."/>
            <person name="Kapwata T."/>
            <person name="Kreiswirth B."/>
            <person name="Gandhi N.R."/>
        </authorList>
    </citation>
    <scope>NUCLEOTIDE SEQUENCE [LARGE SCALE GENOMIC DNA]</scope>
    <source>
        <strain evidence="8 14">32301_S10</strain>
    </source>
</reference>
<dbReference type="EMBL" id="CSAD01000068">
    <property type="protein sequence ID" value="COU98267.1"/>
    <property type="molecule type" value="Genomic_DNA"/>
</dbReference>
<dbReference type="Proteomes" id="UP000038802">
    <property type="component" value="Unassembled WGS sequence"/>
</dbReference>
<accession>A0A045HCY4</accession>
<dbReference type="RefSeq" id="WP_003413352.1">
    <property type="nucleotide sequence ID" value="NZ_AP017901.1"/>
</dbReference>
<evidence type="ECO:0000313" key="13">
    <source>
        <dbReference type="Proteomes" id="UP000048289"/>
    </source>
</evidence>
<reference evidence="9 10" key="1">
    <citation type="submission" date="2015-03" db="EMBL/GenBank/DDBJ databases">
        <authorList>
            <consortium name="Pathogen Informatics"/>
        </authorList>
    </citation>
    <scope>NUCLEOTIDE SEQUENCE [LARGE SCALE GENOMIC DNA]</scope>
    <source>
        <strain evidence="5 11">G09801536</strain>
        <strain evidence="2 13">G09901357</strain>
        <strain evidence="3 12">H09601792</strain>
        <strain evidence="9">K00500041</strain>
        <strain evidence="6 10">M09401471</strain>
    </source>
</reference>
<evidence type="ECO:0000313" key="4">
    <source>
        <dbReference type="EMBL" id="COU90901.1"/>
    </source>
</evidence>
<dbReference type="EMBL" id="CSAJ01000137">
    <property type="protein sequence ID" value="COW00062.1"/>
    <property type="molecule type" value="Genomic_DNA"/>
</dbReference>
<dbReference type="Proteomes" id="UP000045842">
    <property type="component" value="Unassembled WGS sequence"/>
</dbReference>
<dbReference type="EMBL" id="QTBD01000148">
    <property type="protein sequence ID" value="REQ52047.1"/>
    <property type="molecule type" value="Genomic_DNA"/>
</dbReference>
<dbReference type="EMBL" id="JAGIZI010000011">
    <property type="protein sequence ID" value="MBP0683256.1"/>
    <property type="molecule type" value="Genomic_DNA"/>
</dbReference>
<dbReference type="Proteomes" id="UP000256381">
    <property type="component" value="Unassembled WGS sequence"/>
</dbReference>
<dbReference type="EMBL" id="CSAE01000002">
    <property type="protein sequence ID" value="COU90901.1"/>
    <property type="molecule type" value="Genomic_DNA"/>
</dbReference>
<dbReference type="Proteomes" id="UP000044938">
    <property type="component" value="Unassembled WGS sequence"/>
</dbReference>
<evidence type="ECO:0000313" key="6">
    <source>
        <dbReference type="EMBL" id="COW00062.1"/>
    </source>
</evidence>
<name>A0A045HCY4_MYCTX</name>
<dbReference type="Proteomes" id="UP000046947">
    <property type="component" value="Unassembled WGS sequence"/>
</dbReference>
<evidence type="ECO:0000313" key="12">
    <source>
        <dbReference type="Proteomes" id="UP000046947"/>
    </source>
</evidence>
<gene>
    <name evidence="8" type="ORF">DSJ38_11165</name>
    <name evidence="5" type="ORF">ERS007679_00767</name>
    <name evidence="2" type="ORF">ERS007681_00447</name>
    <name evidence="3" type="ORF">ERS007688_00407</name>
    <name evidence="4" type="ORF">ERS007703_00032</name>
    <name evidence="6" type="ORF">ERS007720_01392</name>
    <name evidence="7" type="ORF">J8J21_08995</name>
</gene>
<dbReference type="InterPro" id="IPR016793">
    <property type="entry name" value="UCP021591"/>
</dbReference>
<dbReference type="Proteomes" id="UP000048289">
    <property type="component" value="Unassembled WGS sequence"/>
</dbReference>
<dbReference type="EMBL" id="CFOE01000031">
    <property type="protein sequence ID" value="CFE36106.1"/>
    <property type="molecule type" value="Genomic_DNA"/>
</dbReference>
<evidence type="ECO:0000313" key="11">
    <source>
        <dbReference type="Proteomes" id="UP000045842"/>
    </source>
</evidence>
<evidence type="ECO:0000313" key="9">
    <source>
        <dbReference type="Proteomes" id="UP000038802"/>
    </source>
</evidence>
<evidence type="ECO:0000313" key="15">
    <source>
        <dbReference type="Proteomes" id="UP000671119"/>
    </source>
</evidence>